<dbReference type="Proteomes" id="UP000265520">
    <property type="component" value="Unassembled WGS sequence"/>
</dbReference>
<sequence>MLEAAEKFQVAFEKLEEDDSSFREFFGDDGPPMNIDWENARAFS</sequence>
<evidence type="ECO:0000313" key="2">
    <source>
        <dbReference type="Proteomes" id="UP000265520"/>
    </source>
</evidence>
<organism evidence="1 2">
    <name type="scientific">Trifolium medium</name>
    <dbReference type="NCBI Taxonomy" id="97028"/>
    <lineage>
        <taxon>Eukaryota</taxon>
        <taxon>Viridiplantae</taxon>
        <taxon>Streptophyta</taxon>
        <taxon>Embryophyta</taxon>
        <taxon>Tracheophyta</taxon>
        <taxon>Spermatophyta</taxon>
        <taxon>Magnoliopsida</taxon>
        <taxon>eudicotyledons</taxon>
        <taxon>Gunneridae</taxon>
        <taxon>Pentapetalae</taxon>
        <taxon>rosids</taxon>
        <taxon>fabids</taxon>
        <taxon>Fabales</taxon>
        <taxon>Fabaceae</taxon>
        <taxon>Papilionoideae</taxon>
        <taxon>50 kb inversion clade</taxon>
        <taxon>NPAAA clade</taxon>
        <taxon>Hologalegina</taxon>
        <taxon>IRL clade</taxon>
        <taxon>Trifolieae</taxon>
        <taxon>Trifolium</taxon>
    </lineage>
</organism>
<evidence type="ECO:0000313" key="1">
    <source>
        <dbReference type="EMBL" id="MCI25794.1"/>
    </source>
</evidence>
<name>A0A392QPK6_9FABA</name>
<keyword evidence="2" id="KW-1185">Reference proteome</keyword>
<accession>A0A392QPK6</accession>
<dbReference type="EMBL" id="LXQA010149417">
    <property type="protein sequence ID" value="MCI25794.1"/>
    <property type="molecule type" value="Genomic_DNA"/>
</dbReference>
<feature type="non-terminal residue" evidence="1">
    <location>
        <position position="44"/>
    </location>
</feature>
<protein>
    <submittedName>
        <fullName evidence="1">Uncharacterized protein</fullName>
    </submittedName>
</protein>
<reference evidence="1 2" key="1">
    <citation type="journal article" date="2018" name="Front. Plant Sci.">
        <title>Red Clover (Trifolium pratense) and Zigzag Clover (T. medium) - A Picture of Genomic Similarities and Differences.</title>
        <authorList>
            <person name="Dluhosova J."/>
            <person name="Istvanek J."/>
            <person name="Nedelnik J."/>
            <person name="Repkova J."/>
        </authorList>
    </citation>
    <scope>NUCLEOTIDE SEQUENCE [LARGE SCALE GENOMIC DNA]</scope>
    <source>
        <strain evidence="2">cv. 10/8</strain>
        <tissue evidence="1">Leaf</tissue>
    </source>
</reference>
<dbReference type="AlphaFoldDB" id="A0A392QPK6"/>
<comment type="caution">
    <text evidence="1">The sequence shown here is derived from an EMBL/GenBank/DDBJ whole genome shotgun (WGS) entry which is preliminary data.</text>
</comment>
<proteinExistence type="predicted"/>